<reference evidence="1" key="2">
    <citation type="submission" date="2022-12" db="EMBL/GenBank/DDBJ databases">
        <authorList>
            <person name="Kardos G."/>
            <person name="Sarkozi R."/>
            <person name="Laczko L."/>
            <person name="Marton S."/>
            <person name="Makrai L."/>
            <person name="Banyai K."/>
            <person name="Fodor L."/>
        </authorList>
    </citation>
    <scope>NUCLEOTIDE SEQUENCE</scope>
    <source>
        <strain evidence="1">84/14</strain>
    </source>
</reference>
<reference evidence="1" key="1">
    <citation type="journal article" date="2021" name="Vet Sci">
        <title>O-Serogroups and Pathovirotypes of Escherichia coli Isolated from Post-Weaning Piglets Showing Diarrhoea and/or Oedema in South Korea.</title>
        <authorList>
            <person name="Byun J.W."/>
            <person name="Moon B.Y."/>
            <person name="Do K.H."/>
            <person name="Lee K."/>
            <person name="Lee H.Y."/>
            <person name="Kim W.I."/>
            <person name="So B."/>
            <person name="Lee W.K."/>
        </authorList>
    </citation>
    <scope>NUCLEOTIDE SEQUENCE</scope>
    <source>
        <strain evidence="1">84/14</strain>
    </source>
</reference>
<dbReference type="EMBL" id="JAPQFC010000347">
    <property type="protein sequence ID" value="MCY6524835.1"/>
    <property type="molecule type" value="Genomic_DNA"/>
</dbReference>
<evidence type="ECO:0000313" key="2">
    <source>
        <dbReference type="Proteomes" id="UP001077788"/>
    </source>
</evidence>
<comment type="caution">
    <text evidence="1">The sequence shown here is derived from an EMBL/GenBank/DDBJ whole genome shotgun (WGS) entry which is preliminary data.</text>
</comment>
<proteinExistence type="predicted"/>
<organism evidence="1 2">
    <name type="scientific">Actinobacillus pleuropneumoniae</name>
    <name type="common">Haemophilus pleuropneumoniae</name>
    <dbReference type="NCBI Taxonomy" id="715"/>
    <lineage>
        <taxon>Bacteria</taxon>
        <taxon>Pseudomonadati</taxon>
        <taxon>Pseudomonadota</taxon>
        <taxon>Gammaproteobacteria</taxon>
        <taxon>Pasteurellales</taxon>
        <taxon>Pasteurellaceae</taxon>
        <taxon>Actinobacillus</taxon>
    </lineage>
</organism>
<accession>A0A9Q4H7B5</accession>
<feature type="non-terminal residue" evidence="1">
    <location>
        <position position="1"/>
    </location>
</feature>
<keyword evidence="1" id="KW-0378">Hydrolase</keyword>
<dbReference type="GO" id="GO:0006508">
    <property type="term" value="P:proteolysis"/>
    <property type="evidence" value="ECO:0007669"/>
    <property type="project" value="UniProtKB-KW"/>
</dbReference>
<evidence type="ECO:0000313" key="1">
    <source>
        <dbReference type="EMBL" id="MCY6524835.1"/>
    </source>
</evidence>
<keyword evidence="1" id="KW-0645">Protease</keyword>
<dbReference type="Pfam" id="PF08284">
    <property type="entry name" value="RVP_2"/>
    <property type="match status" value="1"/>
</dbReference>
<sequence length="68" mass="7910">IHNFIKEEFVRKVGLKFSPTQGRLKEVNSPLDKVIGIVENVDLSIGEWSRKIEFMIVRMDDYETILGM</sequence>
<dbReference type="GO" id="GO:0008233">
    <property type="term" value="F:peptidase activity"/>
    <property type="evidence" value="ECO:0007669"/>
    <property type="project" value="UniProtKB-KW"/>
</dbReference>
<dbReference type="Proteomes" id="UP001077788">
    <property type="component" value="Unassembled WGS sequence"/>
</dbReference>
<dbReference type="RefSeq" id="WP_267991961.1">
    <property type="nucleotide sequence ID" value="NZ_JAPQFC010000347.1"/>
</dbReference>
<gene>
    <name evidence="1" type="ORF">OYG11_11540</name>
</gene>
<name>A0A9Q4H7B5_ACTPL</name>
<dbReference type="InterPro" id="IPR021109">
    <property type="entry name" value="Peptidase_aspartic_dom_sf"/>
</dbReference>
<dbReference type="AlphaFoldDB" id="A0A9Q4H7B5"/>
<protein>
    <submittedName>
        <fullName evidence="1">Retropepsin-like aspartic protease</fullName>
    </submittedName>
</protein>
<dbReference type="CDD" id="cd00303">
    <property type="entry name" value="retropepsin_like"/>
    <property type="match status" value="1"/>
</dbReference>
<dbReference type="Gene3D" id="2.40.70.10">
    <property type="entry name" value="Acid Proteases"/>
    <property type="match status" value="1"/>
</dbReference>